<sequence length="81" mass="8964">MNEQRNPSKLSQKEQKISHTVGFADPIQESISPSTNSMDTTANSSTADERQIIEEDITVISADYQKLNDKFSISSAIDSDK</sequence>
<keyword evidence="3" id="KW-1185">Reference proteome</keyword>
<evidence type="ECO:0000313" key="4">
    <source>
        <dbReference type="WBParaSite" id="nOo.2.0.1.t08453-RA"/>
    </source>
</evidence>
<feature type="compositionally biased region" description="Polar residues" evidence="1">
    <location>
        <begin position="29"/>
        <end position="46"/>
    </location>
</feature>
<reference evidence="4" key="1">
    <citation type="submission" date="2016-06" db="UniProtKB">
        <authorList>
            <consortium name="WormBaseParasite"/>
        </authorList>
    </citation>
    <scope>IDENTIFICATION</scope>
</reference>
<dbReference type="WBParaSite" id="nOo.2.0.1.t08453-RA">
    <property type="protein sequence ID" value="nOo.2.0.1.t08453-RA"/>
    <property type="gene ID" value="nOo.2.0.1.g08453"/>
</dbReference>
<dbReference type="AlphaFoldDB" id="A0A182EK18"/>
<evidence type="ECO:0000256" key="1">
    <source>
        <dbReference type="SAM" id="MobiDB-lite"/>
    </source>
</evidence>
<name>A0A182EK18_ONCOC</name>
<evidence type="ECO:0000313" key="2">
    <source>
        <dbReference type="EMBL" id="VDK89357.1"/>
    </source>
</evidence>
<proteinExistence type="predicted"/>
<organism evidence="4">
    <name type="scientific">Onchocerca ochengi</name>
    <name type="common">Filarial nematode worm</name>
    <dbReference type="NCBI Taxonomy" id="42157"/>
    <lineage>
        <taxon>Eukaryota</taxon>
        <taxon>Metazoa</taxon>
        <taxon>Ecdysozoa</taxon>
        <taxon>Nematoda</taxon>
        <taxon>Chromadorea</taxon>
        <taxon>Rhabditida</taxon>
        <taxon>Spirurina</taxon>
        <taxon>Spiruromorpha</taxon>
        <taxon>Filarioidea</taxon>
        <taxon>Onchocercidae</taxon>
        <taxon>Onchocerca</taxon>
    </lineage>
</organism>
<reference evidence="2 3" key="2">
    <citation type="submission" date="2018-08" db="EMBL/GenBank/DDBJ databases">
        <authorList>
            <person name="Laetsch R D."/>
            <person name="Stevens L."/>
            <person name="Kumar S."/>
            <person name="Blaxter L. M."/>
        </authorList>
    </citation>
    <scope>NUCLEOTIDE SEQUENCE [LARGE SCALE GENOMIC DNA]</scope>
</reference>
<protein>
    <submittedName>
        <fullName evidence="2 4">Uncharacterized protein</fullName>
    </submittedName>
</protein>
<evidence type="ECO:0000313" key="3">
    <source>
        <dbReference type="Proteomes" id="UP000271087"/>
    </source>
</evidence>
<feature type="region of interest" description="Disordered" evidence="1">
    <location>
        <begin position="23"/>
        <end position="51"/>
    </location>
</feature>
<dbReference type="EMBL" id="UYRW01003539">
    <property type="protein sequence ID" value="VDK89357.1"/>
    <property type="molecule type" value="Genomic_DNA"/>
</dbReference>
<dbReference type="Proteomes" id="UP000271087">
    <property type="component" value="Unassembled WGS sequence"/>
</dbReference>
<accession>A0A182EK18</accession>
<gene>
    <name evidence="2" type="ORF">NOO_LOCUS8453</name>
</gene>